<organism evidence="13 14">
    <name type="scientific">Paenisporosarcina antarctica</name>
    <dbReference type="NCBI Taxonomy" id="417367"/>
    <lineage>
        <taxon>Bacteria</taxon>
        <taxon>Bacillati</taxon>
        <taxon>Bacillota</taxon>
        <taxon>Bacilli</taxon>
        <taxon>Bacillales</taxon>
        <taxon>Caryophanaceae</taxon>
        <taxon>Paenisporosarcina</taxon>
    </lineage>
</organism>
<evidence type="ECO:0000256" key="8">
    <source>
        <dbReference type="ARBA" id="ARBA00023209"/>
    </source>
</evidence>
<evidence type="ECO:0000256" key="11">
    <source>
        <dbReference type="ARBA" id="ARBA00023317"/>
    </source>
</evidence>
<evidence type="ECO:0000256" key="2">
    <source>
        <dbReference type="ARBA" id="ARBA00005189"/>
    </source>
</evidence>
<dbReference type="PANTHER" id="PTHR10067">
    <property type="entry name" value="PHOSPHATIDYLSERINE DECARBOXYLASE"/>
    <property type="match status" value="1"/>
</dbReference>
<dbReference type="GO" id="GO:0004609">
    <property type="term" value="F:phosphatidylserine decarboxylase activity"/>
    <property type="evidence" value="ECO:0007669"/>
    <property type="project" value="UniProtKB-EC"/>
</dbReference>
<dbReference type="NCBIfam" id="NF002853">
    <property type="entry name" value="PRK03140.1"/>
    <property type="match status" value="1"/>
</dbReference>
<dbReference type="InterPro" id="IPR033177">
    <property type="entry name" value="PSD-B"/>
</dbReference>
<comment type="cofactor">
    <cofactor evidence="1">
        <name>pyruvate</name>
        <dbReference type="ChEBI" id="CHEBI:15361"/>
    </cofactor>
</comment>
<evidence type="ECO:0000256" key="7">
    <source>
        <dbReference type="ARBA" id="ARBA00023145"/>
    </source>
</evidence>
<dbReference type="RefSeq" id="WP_134209519.1">
    <property type="nucleotide sequence ID" value="NZ_CP038015.1"/>
</dbReference>
<comment type="pathway">
    <text evidence="12">Phospholipid metabolism; phosphatidylethanolamine biosynthesis.</text>
</comment>
<dbReference type="NCBIfam" id="TIGR00163">
    <property type="entry name" value="PS_decarb"/>
    <property type="match status" value="1"/>
</dbReference>
<protein>
    <recommendedName>
        <fullName evidence="3">phosphatidylserine decarboxylase</fullName>
        <ecNumber evidence="3">4.1.1.65</ecNumber>
    </recommendedName>
</protein>
<evidence type="ECO:0000256" key="12">
    <source>
        <dbReference type="ARBA" id="ARBA00024326"/>
    </source>
</evidence>
<keyword evidence="6" id="KW-0443">Lipid metabolism</keyword>
<dbReference type="EMBL" id="CP038015">
    <property type="protein sequence ID" value="QBP40838.1"/>
    <property type="molecule type" value="Genomic_DNA"/>
</dbReference>
<dbReference type="AlphaFoldDB" id="A0A4P6ZXI5"/>
<evidence type="ECO:0000256" key="4">
    <source>
        <dbReference type="ARBA" id="ARBA00022516"/>
    </source>
</evidence>
<dbReference type="PANTHER" id="PTHR10067:SF6">
    <property type="entry name" value="PHOSPHATIDYLSERINE DECARBOXYLASE PROENZYME, MITOCHONDRIAL"/>
    <property type="match status" value="1"/>
</dbReference>
<evidence type="ECO:0000256" key="10">
    <source>
        <dbReference type="ARBA" id="ARBA00023264"/>
    </source>
</evidence>
<keyword evidence="5" id="KW-0210">Decarboxylase</keyword>
<dbReference type="Proteomes" id="UP000294292">
    <property type="component" value="Chromosome"/>
</dbReference>
<name>A0A4P6ZXI5_9BACL</name>
<evidence type="ECO:0000256" key="5">
    <source>
        <dbReference type="ARBA" id="ARBA00022793"/>
    </source>
</evidence>
<keyword evidence="7" id="KW-0865">Zymogen</keyword>
<evidence type="ECO:0000313" key="14">
    <source>
        <dbReference type="Proteomes" id="UP000294292"/>
    </source>
</evidence>
<keyword evidence="4" id="KW-0444">Lipid biosynthesis</keyword>
<reference evidence="13 14" key="1">
    <citation type="submission" date="2019-03" db="EMBL/GenBank/DDBJ databases">
        <title>Complete genome sequence of Paenisporosarcina antarctica CGMCC 1.6503T.</title>
        <authorList>
            <person name="Rong J.-C."/>
            <person name="Chi N.-Y."/>
            <person name="Zhang Q.-F."/>
        </authorList>
    </citation>
    <scope>NUCLEOTIDE SEQUENCE [LARGE SCALE GENOMIC DNA]</scope>
    <source>
        <strain evidence="13 14">CGMCC 1.6503</strain>
    </source>
</reference>
<evidence type="ECO:0000256" key="9">
    <source>
        <dbReference type="ARBA" id="ARBA00023239"/>
    </source>
</evidence>
<dbReference type="InterPro" id="IPR003817">
    <property type="entry name" value="PS_Dcarbxylase"/>
</dbReference>
<dbReference type="OrthoDB" id="9802030at2"/>
<evidence type="ECO:0000313" key="13">
    <source>
        <dbReference type="EMBL" id="QBP40838.1"/>
    </source>
</evidence>
<keyword evidence="14" id="KW-1185">Reference proteome</keyword>
<keyword evidence="9 13" id="KW-0456">Lyase</keyword>
<keyword evidence="10" id="KW-1208">Phospholipid metabolism</keyword>
<dbReference type="GO" id="GO:0006646">
    <property type="term" value="P:phosphatidylethanolamine biosynthetic process"/>
    <property type="evidence" value="ECO:0007669"/>
    <property type="project" value="UniProtKB-UniPathway"/>
</dbReference>
<dbReference type="EC" id="4.1.1.65" evidence="3"/>
<dbReference type="UniPathway" id="UPA00558"/>
<proteinExistence type="predicted"/>
<evidence type="ECO:0000256" key="6">
    <source>
        <dbReference type="ARBA" id="ARBA00023098"/>
    </source>
</evidence>
<evidence type="ECO:0000256" key="3">
    <source>
        <dbReference type="ARBA" id="ARBA00012243"/>
    </source>
</evidence>
<comment type="pathway">
    <text evidence="2">Lipid metabolism.</text>
</comment>
<evidence type="ECO:0000256" key="1">
    <source>
        <dbReference type="ARBA" id="ARBA00001928"/>
    </source>
</evidence>
<sequence>MKHKVYQSLIELTNGKWSSLAIQRFAKSSWSRKIIPSYIRTYRIEMKEVSQSIDTFPTLHDFFIRKIESQYHPIVNGEMVASSPVDGKVESAGSITSNGTFLVKEKAYTVTNLLGNVDQASHYIDGTYIVFYLSPADYHRIHSPVNGHVKKQVTLGEKSYPVNQAGLTYGKTPISGNYRQITNLICSNLKHCAVISVGAMFVNSIQMTNTSRDWKKGEEIGYFTFGSTVVLLFEKNAFQLDSSITPGSRVRVGEKIGSML</sequence>
<gene>
    <name evidence="13" type="ORF">E2636_06755</name>
</gene>
<keyword evidence="8" id="KW-0594">Phospholipid biosynthesis</keyword>
<dbReference type="Pfam" id="PF02666">
    <property type="entry name" value="PS_Dcarbxylase"/>
    <property type="match status" value="1"/>
</dbReference>
<accession>A0A4P6ZXI5</accession>
<keyword evidence="11" id="KW-0670">Pyruvate</keyword>
<dbReference type="KEGG" id="panc:E2636_06755"/>